<evidence type="ECO:0000256" key="1">
    <source>
        <dbReference type="ARBA" id="ARBA00001974"/>
    </source>
</evidence>
<dbReference type="UniPathway" id="UPA00193"/>
<proteinExistence type="inferred from homology"/>
<keyword evidence="4" id="KW-0285">Flavoprotein</keyword>
<protein>
    <submittedName>
        <fullName evidence="7">Uncharacterized protein</fullName>
    </submittedName>
</protein>
<dbReference type="GO" id="GO:0004489">
    <property type="term" value="F:methylenetetrahydrofolate reductase [NAD(P)H] activity"/>
    <property type="evidence" value="ECO:0007669"/>
    <property type="project" value="InterPro"/>
</dbReference>
<dbReference type="InterPro" id="IPR029041">
    <property type="entry name" value="FAD-linked_oxidoreductase-like"/>
</dbReference>
<evidence type="ECO:0000256" key="5">
    <source>
        <dbReference type="ARBA" id="ARBA00022827"/>
    </source>
</evidence>
<accession>A0A381Z5R0</accession>
<dbReference type="AlphaFoldDB" id="A0A381Z5R0"/>
<evidence type="ECO:0000256" key="3">
    <source>
        <dbReference type="ARBA" id="ARBA00006743"/>
    </source>
</evidence>
<dbReference type="GO" id="GO:0071949">
    <property type="term" value="F:FAD binding"/>
    <property type="evidence" value="ECO:0007669"/>
    <property type="project" value="TreeGrafter"/>
</dbReference>
<dbReference type="EMBL" id="UINC01019901">
    <property type="protein sequence ID" value="SVA84097.1"/>
    <property type="molecule type" value="Genomic_DNA"/>
</dbReference>
<sequence length="295" mass="33358">MINKEYKLVNFSLEYFPPGDQDGLKNLSNQARVMSAYLPLYMSITHSAKGAELNETMHTVQILKEQLSVEISPHMTCSSYSKAEIIKMAEDYLSLGVESVVALRGHLIEDATIGELRYDNSPDFINALSKKFDFRISISGYPEGHPEKKDDASDLKYLRKKCDAGADEIITQWFFSNDHLLQFRDQCDATGINIPIVPGILPISDIKKVKNFAKACGSTIPKELEEAFLKIDGDMEATEELGIHYAIQQIENLHKEGIDNFHLYTLNRSEMTKQIIEYFVLSINMDDITSEKMAS</sequence>
<evidence type="ECO:0000256" key="2">
    <source>
        <dbReference type="ARBA" id="ARBA00004777"/>
    </source>
</evidence>
<dbReference type="GO" id="GO:0035999">
    <property type="term" value="P:tetrahydrofolate interconversion"/>
    <property type="evidence" value="ECO:0007669"/>
    <property type="project" value="UniProtKB-UniPathway"/>
</dbReference>
<comment type="pathway">
    <text evidence="2">One-carbon metabolism; tetrahydrofolate interconversion.</text>
</comment>
<reference evidence="7" key="1">
    <citation type="submission" date="2018-05" db="EMBL/GenBank/DDBJ databases">
        <authorList>
            <person name="Lanie J.A."/>
            <person name="Ng W.-L."/>
            <person name="Kazmierczak K.M."/>
            <person name="Andrzejewski T.M."/>
            <person name="Davidsen T.M."/>
            <person name="Wayne K.J."/>
            <person name="Tettelin H."/>
            <person name="Glass J.I."/>
            <person name="Rusch D."/>
            <person name="Podicherti R."/>
            <person name="Tsui H.-C.T."/>
            <person name="Winkler M.E."/>
        </authorList>
    </citation>
    <scope>NUCLEOTIDE SEQUENCE</scope>
</reference>
<dbReference type="GO" id="GO:0005829">
    <property type="term" value="C:cytosol"/>
    <property type="evidence" value="ECO:0007669"/>
    <property type="project" value="TreeGrafter"/>
</dbReference>
<gene>
    <name evidence="7" type="ORF">METZ01_LOCUS136951</name>
</gene>
<name>A0A381Z5R0_9ZZZZ</name>
<dbReference type="PANTHER" id="PTHR45754:SF3">
    <property type="entry name" value="METHYLENETETRAHYDROFOLATE REDUCTASE (NADPH)"/>
    <property type="match status" value="1"/>
</dbReference>
<dbReference type="Gene3D" id="3.20.20.220">
    <property type="match status" value="1"/>
</dbReference>
<evidence type="ECO:0000256" key="6">
    <source>
        <dbReference type="ARBA" id="ARBA00023002"/>
    </source>
</evidence>
<keyword evidence="6" id="KW-0560">Oxidoreductase</keyword>
<evidence type="ECO:0000256" key="4">
    <source>
        <dbReference type="ARBA" id="ARBA00022630"/>
    </source>
</evidence>
<comment type="similarity">
    <text evidence="3">Belongs to the methylenetetrahydrofolate reductase family.</text>
</comment>
<comment type="cofactor">
    <cofactor evidence="1">
        <name>FAD</name>
        <dbReference type="ChEBI" id="CHEBI:57692"/>
    </cofactor>
</comment>
<dbReference type="GO" id="GO:0009086">
    <property type="term" value="P:methionine biosynthetic process"/>
    <property type="evidence" value="ECO:0007669"/>
    <property type="project" value="TreeGrafter"/>
</dbReference>
<dbReference type="SUPFAM" id="SSF51730">
    <property type="entry name" value="FAD-linked oxidoreductase"/>
    <property type="match status" value="1"/>
</dbReference>
<dbReference type="InterPro" id="IPR003171">
    <property type="entry name" value="Mehydrof_redctse-like"/>
</dbReference>
<dbReference type="Pfam" id="PF02219">
    <property type="entry name" value="MTHFR"/>
    <property type="match status" value="1"/>
</dbReference>
<organism evidence="7">
    <name type="scientific">marine metagenome</name>
    <dbReference type="NCBI Taxonomy" id="408172"/>
    <lineage>
        <taxon>unclassified sequences</taxon>
        <taxon>metagenomes</taxon>
        <taxon>ecological metagenomes</taxon>
    </lineage>
</organism>
<dbReference type="PANTHER" id="PTHR45754">
    <property type="entry name" value="METHYLENETETRAHYDROFOLATE REDUCTASE"/>
    <property type="match status" value="1"/>
</dbReference>
<keyword evidence="5" id="KW-0274">FAD</keyword>
<evidence type="ECO:0000313" key="7">
    <source>
        <dbReference type="EMBL" id="SVA84097.1"/>
    </source>
</evidence>
<dbReference type="CDD" id="cd00537">
    <property type="entry name" value="MTHFR"/>
    <property type="match status" value="1"/>
</dbReference>